<organism evidence="1 2">
    <name type="scientific">Polaribacter phage P12002S</name>
    <dbReference type="NCBI Taxonomy" id="1647387"/>
    <lineage>
        <taxon>Viruses</taxon>
        <taxon>Duplodnaviria</taxon>
        <taxon>Heunggongvirae</taxon>
        <taxon>Uroviricota</taxon>
        <taxon>Caudoviricetes</taxon>
        <taxon>Incheonvirus</taxon>
        <taxon>Incheonvirus P12002S</taxon>
    </lineage>
</organism>
<gene>
    <name evidence="1" type="ORF">P12002S_0035</name>
</gene>
<accession>A0A0F7DD26</accession>
<dbReference type="EMBL" id="KR136260">
    <property type="protein sequence ID" value="AKG94291.1"/>
    <property type="molecule type" value="Genomic_DNA"/>
</dbReference>
<protein>
    <submittedName>
        <fullName evidence="1">Uncharacterized protein</fullName>
    </submittedName>
</protein>
<reference evidence="1 2" key="1">
    <citation type="journal article" date="2015" name="Stand. Genomic Sci.">
        <title>Complete genome sequences of bacteriophages P12002L and P12002S, two lytic phages that infect a marine Polaribacter strain.</title>
        <authorList>
            <person name="Kang I."/>
            <person name="Jang H."/>
            <person name="Cho J.-C."/>
        </authorList>
    </citation>
    <scope>NUCLEOTIDE SEQUENCE [LARGE SCALE GENOMIC DNA]</scope>
</reference>
<dbReference type="KEGG" id="vg:26623005"/>
<dbReference type="GeneID" id="26623005"/>
<name>A0A0F7DD26_9CAUD</name>
<keyword evidence="2" id="KW-1185">Reference proteome</keyword>
<evidence type="ECO:0000313" key="1">
    <source>
        <dbReference type="EMBL" id="AKG94291.1"/>
    </source>
</evidence>
<sequence>MNIEIRTYADTLCEINVESENTKITEDLTILNSKTRKYEADSNIIEELITCAFDVNRFNNNNDVELVKTIFENFLNKHEQDEFLEDINE</sequence>
<proteinExistence type="predicted"/>
<dbReference type="RefSeq" id="YP_009195709.1">
    <property type="nucleotide sequence ID" value="NC_028763.1"/>
</dbReference>
<evidence type="ECO:0000313" key="2">
    <source>
        <dbReference type="Proteomes" id="UP000204416"/>
    </source>
</evidence>
<dbReference type="Proteomes" id="UP000204416">
    <property type="component" value="Segment"/>
</dbReference>